<reference evidence="2" key="2">
    <citation type="journal article" date="2021" name="Genome Biol. Evol.">
        <title>Developing a high-quality reference genome for a parasitic bivalve with doubly uniparental inheritance (Bivalvia: Unionida).</title>
        <authorList>
            <person name="Smith C.H."/>
        </authorList>
    </citation>
    <scope>NUCLEOTIDE SEQUENCE</scope>
    <source>
        <strain evidence="2">CHS0354</strain>
        <tissue evidence="2">Mantle</tissue>
    </source>
</reference>
<reference evidence="2" key="3">
    <citation type="submission" date="2023-05" db="EMBL/GenBank/DDBJ databases">
        <authorList>
            <person name="Smith C.H."/>
        </authorList>
    </citation>
    <scope>NUCLEOTIDE SEQUENCE</scope>
    <source>
        <strain evidence="2">CHS0354</strain>
        <tissue evidence="2">Mantle</tissue>
    </source>
</reference>
<keyword evidence="3" id="KW-1185">Reference proteome</keyword>
<sequence length="144" mass="16926">MHYILHLLGLVLVVHCKSLNRTEFRKQYTAGNTRCRSGMQCGYHEGKPYSWCYIDKEDHWEYCCTDQCGYNGYDYIWCKSGNTWEFCSKPGAWTINGTRCQEDHLCGRHRFDTTERGYWCYTDPGHTRSSYCCPPGIKPCIIYV</sequence>
<reference evidence="2" key="1">
    <citation type="journal article" date="2021" name="Genome Biol. Evol.">
        <title>A High-Quality Reference Genome for a Parasitic Bivalve with Doubly Uniparental Inheritance (Bivalvia: Unionida).</title>
        <authorList>
            <person name="Smith C.H."/>
        </authorList>
    </citation>
    <scope>NUCLEOTIDE SEQUENCE</scope>
    <source>
        <strain evidence="2">CHS0354</strain>
    </source>
</reference>
<organism evidence="2 3">
    <name type="scientific">Potamilus streckersoni</name>
    <dbReference type="NCBI Taxonomy" id="2493646"/>
    <lineage>
        <taxon>Eukaryota</taxon>
        <taxon>Metazoa</taxon>
        <taxon>Spiralia</taxon>
        <taxon>Lophotrochozoa</taxon>
        <taxon>Mollusca</taxon>
        <taxon>Bivalvia</taxon>
        <taxon>Autobranchia</taxon>
        <taxon>Heteroconchia</taxon>
        <taxon>Palaeoheterodonta</taxon>
        <taxon>Unionida</taxon>
        <taxon>Unionoidea</taxon>
        <taxon>Unionidae</taxon>
        <taxon>Ambleminae</taxon>
        <taxon>Lampsilini</taxon>
        <taxon>Potamilus</taxon>
    </lineage>
</organism>
<dbReference type="AlphaFoldDB" id="A0AAE0S801"/>
<evidence type="ECO:0000256" key="1">
    <source>
        <dbReference type="SAM" id="SignalP"/>
    </source>
</evidence>
<dbReference type="Proteomes" id="UP001195483">
    <property type="component" value="Unassembled WGS sequence"/>
</dbReference>
<keyword evidence="1" id="KW-0732">Signal</keyword>
<feature type="chain" id="PRO_5041899410" evidence="1">
    <location>
        <begin position="17"/>
        <end position="144"/>
    </location>
</feature>
<gene>
    <name evidence="2" type="ORF">CHS0354_020705</name>
</gene>
<evidence type="ECO:0000313" key="2">
    <source>
        <dbReference type="EMBL" id="KAK3586703.1"/>
    </source>
</evidence>
<dbReference type="EMBL" id="JAEAOA010001262">
    <property type="protein sequence ID" value="KAK3586703.1"/>
    <property type="molecule type" value="Genomic_DNA"/>
</dbReference>
<accession>A0AAE0S801</accession>
<name>A0AAE0S801_9BIVA</name>
<feature type="signal peptide" evidence="1">
    <location>
        <begin position="1"/>
        <end position="16"/>
    </location>
</feature>
<evidence type="ECO:0000313" key="3">
    <source>
        <dbReference type="Proteomes" id="UP001195483"/>
    </source>
</evidence>
<protein>
    <submittedName>
        <fullName evidence="2">Uncharacterized protein</fullName>
    </submittedName>
</protein>
<proteinExistence type="predicted"/>
<comment type="caution">
    <text evidence="2">The sequence shown here is derived from an EMBL/GenBank/DDBJ whole genome shotgun (WGS) entry which is preliminary data.</text>
</comment>